<dbReference type="PANTHER" id="PTHR10605:SF56">
    <property type="entry name" value="BIFUNCTIONAL HEPARAN SULFATE N-DEACETYLASE_N-SULFOTRANSFERASE"/>
    <property type="match status" value="1"/>
</dbReference>
<proteinExistence type="predicted"/>
<evidence type="ECO:0000256" key="1">
    <source>
        <dbReference type="ARBA" id="ARBA00022679"/>
    </source>
</evidence>
<organism evidence="4 5">
    <name type="scientific">Mortierella alpina</name>
    <name type="common">Oleaginous fungus</name>
    <name type="synonym">Mortierella renispora</name>
    <dbReference type="NCBI Taxonomy" id="64518"/>
    <lineage>
        <taxon>Eukaryota</taxon>
        <taxon>Fungi</taxon>
        <taxon>Fungi incertae sedis</taxon>
        <taxon>Mucoromycota</taxon>
        <taxon>Mortierellomycotina</taxon>
        <taxon>Mortierellomycetes</taxon>
        <taxon>Mortierellales</taxon>
        <taxon>Mortierellaceae</taxon>
        <taxon>Mortierella</taxon>
    </lineage>
</organism>
<dbReference type="Proteomes" id="UP000717515">
    <property type="component" value="Unassembled WGS sequence"/>
</dbReference>
<evidence type="ECO:0000313" key="4">
    <source>
        <dbReference type="EMBL" id="KAG9320908.1"/>
    </source>
</evidence>
<dbReference type="SUPFAM" id="SSF52540">
    <property type="entry name" value="P-loop containing nucleoside triphosphate hydrolases"/>
    <property type="match status" value="1"/>
</dbReference>
<evidence type="ECO:0000256" key="3">
    <source>
        <dbReference type="SAM" id="MobiDB-lite"/>
    </source>
</evidence>
<evidence type="ECO:0000256" key="2">
    <source>
        <dbReference type="PIRSR" id="PIRSR637359-2"/>
    </source>
</evidence>
<evidence type="ECO:0008006" key="6">
    <source>
        <dbReference type="Google" id="ProtNLM"/>
    </source>
</evidence>
<evidence type="ECO:0000313" key="5">
    <source>
        <dbReference type="Proteomes" id="UP000717515"/>
    </source>
</evidence>
<dbReference type="GO" id="GO:0008146">
    <property type="term" value="F:sulfotransferase activity"/>
    <property type="evidence" value="ECO:0007669"/>
    <property type="project" value="InterPro"/>
</dbReference>
<reference evidence="4" key="1">
    <citation type="submission" date="2021-07" db="EMBL/GenBank/DDBJ databases">
        <title>Draft genome of Mortierella alpina, strain LL118, isolated from an aspen leaf litter sample.</title>
        <authorList>
            <person name="Yang S."/>
            <person name="Vinatzer B.A."/>
        </authorList>
    </citation>
    <scope>NUCLEOTIDE SEQUENCE</scope>
    <source>
        <strain evidence="4">LL118</strain>
    </source>
</reference>
<dbReference type="InterPro" id="IPR037359">
    <property type="entry name" value="NST/OST"/>
</dbReference>
<dbReference type="AlphaFoldDB" id="A0A9P7ZXY9"/>
<protein>
    <recommendedName>
        <fullName evidence="6">Sulfotransferase domain-containing protein</fullName>
    </recommendedName>
</protein>
<dbReference type="InterPro" id="IPR027417">
    <property type="entry name" value="P-loop_NTPase"/>
</dbReference>
<feature type="compositionally biased region" description="Polar residues" evidence="3">
    <location>
        <begin position="462"/>
        <end position="472"/>
    </location>
</feature>
<gene>
    <name evidence="4" type="ORF">KVV02_004559</name>
</gene>
<feature type="binding site" evidence="2">
    <location>
        <position position="268"/>
    </location>
    <ligand>
        <name>3'-phosphoadenylyl sulfate</name>
        <dbReference type="ChEBI" id="CHEBI:58339"/>
    </ligand>
</feature>
<comment type="caution">
    <text evidence="4">The sequence shown here is derived from an EMBL/GenBank/DDBJ whole genome shotgun (WGS) entry which is preliminary data.</text>
</comment>
<name>A0A9P7ZXY9_MORAP</name>
<feature type="region of interest" description="Disordered" evidence="3">
    <location>
        <begin position="452"/>
        <end position="475"/>
    </location>
</feature>
<accession>A0A9P7ZXY9</accession>
<keyword evidence="1" id="KW-0808">Transferase</keyword>
<dbReference type="EMBL" id="JAIFTL010000247">
    <property type="protein sequence ID" value="KAG9320908.1"/>
    <property type="molecule type" value="Genomic_DNA"/>
</dbReference>
<dbReference type="Gene3D" id="3.40.50.300">
    <property type="entry name" value="P-loop containing nucleotide triphosphate hydrolases"/>
    <property type="match status" value="1"/>
</dbReference>
<dbReference type="PANTHER" id="PTHR10605">
    <property type="entry name" value="HEPARAN SULFATE SULFOTRANSFERASE"/>
    <property type="match status" value="1"/>
</dbReference>
<sequence length="518" mass="59369">MPRMRRIALVCCFLSICLVFIVRLPSRNLFQGILDADPQDAERIMMERYAHSLQFKGKVRIKSLATALEDDRSENVDMLPKNLVKRERSTTVYFPPACRNGRHWQICKKIVPSFMIAGAEHSGADVLYEAFRTHPQVWDLIKSKDMYERTGNASLMDLPDTLETPFFGSHKFNDLDPASKNLEWYLQYFPSIKDIPVASHNPVLSGESLPHIQHYGFSHVNMDHHETPAHNDKKILVGECAPSYLHMDGASKRIASTMPEIKAVFIFRDPIDRAYLNYLEQKQYAAGYSFEEIVAEELLILKECIARPGSKKWTEFLRCHSEEANKTAKRMGLPNRPRSNNARDPPAPLLNLIVKGLYYSQLHEFVKYVPFTKILVLRTEDLYDKKSTVSTMVRLAHFLNLDPAPFMNIPIEIGTDPMAPLRHGGAGHSKIFGAGRIVIQDEDEILDSSEDPELEYERRASSHSGGSPSPQLVYSDPPLELSTRYRLQRVFEPFNQKLVDMFEHRQDFPGWEYDVDRG</sequence>